<dbReference type="OrthoDB" id="10004641at2759"/>
<dbReference type="InterPro" id="IPR059059">
    <property type="entry name" value="Znf-C2H2_7th_ZNF462"/>
</dbReference>
<reference evidence="7" key="1">
    <citation type="submission" date="2020-03" db="EMBL/GenBank/DDBJ databases">
        <authorList>
            <person name="Chebbi M.A."/>
            <person name="Drezen J.M."/>
        </authorList>
    </citation>
    <scope>NUCLEOTIDE SEQUENCE</scope>
    <source>
        <tissue evidence="7">Whole body</tissue>
    </source>
</reference>
<evidence type="ECO:0000256" key="4">
    <source>
        <dbReference type="ARBA" id="ARBA00022833"/>
    </source>
</evidence>
<keyword evidence="4" id="KW-0862">Zinc</keyword>
<feature type="domain" description="C2H2-type" evidence="6">
    <location>
        <begin position="369"/>
        <end position="398"/>
    </location>
</feature>
<feature type="domain" description="C2H2-type" evidence="6">
    <location>
        <begin position="227"/>
        <end position="256"/>
    </location>
</feature>
<dbReference type="InterPro" id="IPR013087">
    <property type="entry name" value="Znf_C2H2_type"/>
</dbReference>
<dbReference type="EMBL" id="JAAOIC020000067">
    <property type="protein sequence ID" value="KAG8034876.1"/>
    <property type="molecule type" value="Genomic_DNA"/>
</dbReference>
<evidence type="ECO:0000256" key="1">
    <source>
        <dbReference type="ARBA" id="ARBA00022723"/>
    </source>
</evidence>
<evidence type="ECO:0000313" key="8">
    <source>
        <dbReference type="Proteomes" id="UP000729913"/>
    </source>
</evidence>
<keyword evidence="2" id="KW-0677">Repeat</keyword>
<keyword evidence="3 5" id="KW-0863">Zinc-finger</keyword>
<dbReference type="GO" id="GO:0010468">
    <property type="term" value="P:regulation of gene expression"/>
    <property type="evidence" value="ECO:0007669"/>
    <property type="project" value="TreeGrafter"/>
</dbReference>
<evidence type="ECO:0000256" key="3">
    <source>
        <dbReference type="ARBA" id="ARBA00022771"/>
    </source>
</evidence>
<reference evidence="7" key="2">
    <citation type="submission" date="2021-04" db="EMBL/GenBank/DDBJ databases">
        <title>Genome-wide patterns of bracovirus chromosomal integration into multiple host tissues during parasitism.</title>
        <authorList>
            <person name="Chebbi M.A.C."/>
        </authorList>
    </citation>
    <scope>NUCLEOTIDE SEQUENCE</scope>
    <source>
        <tissue evidence="7">Whole body</tissue>
    </source>
</reference>
<dbReference type="AlphaFoldDB" id="A0A8J5UWR5"/>
<protein>
    <recommendedName>
        <fullName evidence="6">C2H2-type domain-containing protein</fullName>
    </recommendedName>
</protein>
<name>A0A8J5UWR5_9HYME</name>
<dbReference type="SMART" id="SM00355">
    <property type="entry name" value="ZnF_C2H2"/>
    <property type="match status" value="9"/>
</dbReference>
<organism evidence="7 8">
    <name type="scientific">Cotesia typhae</name>
    <dbReference type="NCBI Taxonomy" id="2053667"/>
    <lineage>
        <taxon>Eukaryota</taxon>
        <taxon>Metazoa</taxon>
        <taxon>Ecdysozoa</taxon>
        <taxon>Arthropoda</taxon>
        <taxon>Hexapoda</taxon>
        <taxon>Insecta</taxon>
        <taxon>Pterygota</taxon>
        <taxon>Neoptera</taxon>
        <taxon>Endopterygota</taxon>
        <taxon>Hymenoptera</taxon>
        <taxon>Apocrita</taxon>
        <taxon>Ichneumonoidea</taxon>
        <taxon>Braconidae</taxon>
        <taxon>Microgastrinae</taxon>
        <taxon>Cotesia</taxon>
    </lineage>
</organism>
<dbReference type="Proteomes" id="UP000729913">
    <property type="component" value="Unassembled WGS sequence"/>
</dbReference>
<evidence type="ECO:0000259" key="6">
    <source>
        <dbReference type="PROSITE" id="PS50157"/>
    </source>
</evidence>
<dbReference type="PANTHER" id="PTHR24403">
    <property type="entry name" value="ZINC FINGER PROTEIN"/>
    <property type="match status" value="1"/>
</dbReference>
<dbReference type="PANTHER" id="PTHR24403:SF67">
    <property type="entry name" value="FI01116P-RELATED"/>
    <property type="match status" value="1"/>
</dbReference>
<keyword evidence="1" id="KW-0479">Metal-binding</keyword>
<evidence type="ECO:0000256" key="5">
    <source>
        <dbReference type="PROSITE-ProRule" id="PRU00042"/>
    </source>
</evidence>
<dbReference type="GO" id="GO:0005634">
    <property type="term" value="C:nucleus"/>
    <property type="evidence" value="ECO:0007669"/>
    <property type="project" value="TreeGrafter"/>
</dbReference>
<dbReference type="InterPro" id="IPR050688">
    <property type="entry name" value="Zinc_finger/UBP_domain"/>
</dbReference>
<gene>
    <name evidence="7" type="ORF">G9C98_007952</name>
</gene>
<dbReference type="Pfam" id="PF23225">
    <property type="entry name" value="zf-C2H2_7th_ZNF462"/>
    <property type="match status" value="1"/>
</dbReference>
<evidence type="ECO:0000313" key="7">
    <source>
        <dbReference type="EMBL" id="KAG8034876.1"/>
    </source>
</evidence>
<accession>A0A8J5UWR5</accession>
<dbReference type="PROSITE" id="PS50157">
    <property type="entry name" value="ZINC_FINGER_C2H2_2"/>
    <property type="match status" value="4"/>
</dbReference>
<keyword evidence="8" id="KW-1185">Reference proteome</keyword>
<sequence>MFKNEDSLRIHLKYICNKPPRFKCGYCEYKAPRISNVKIHSSNIHKDSPLNIIELYKTAAEFASFVCPNENCEKKYKIKYDLNKHLKYECGKAPCFKCFYCDFQNSFIGRINTHCRLKHPDQEIRYLATNAYNFERTPRTFGSADWILLSAQKLQESFQNREKFEKTPTEQLPAAPRYHCGYCDYKSPRLSSVKNHASQKHGGMKTNILSITQLTAKITPKLSAGTYQCPNENCKKRYKTAADCRAHIKYECGKPPRFKCFGVPAERAGKWNLQLDPGRSTNFPHSINTASGIRYVCTNANCKSMFKNKCDRNVHSRYYCNKPPRFMCTHCGYRTLKKDTIKQHTRSKHSGMELSFVELYNPTVVKRNYVCPEPTCGKRYKSRAILSTHLKYECGKPARYMCAYCDFKNCIKSRVRSHCSRAHPDRDFQCVDLLPETIKNDF</sequence>
<evidence type="ECO:0000256" key="2">
    <source>
        <dbReference type="ARBA" id="ARBA00022737"/>
    </source>
</evidence>
<feature type="domain" description="C2H2-type" evidence="6">
    <location>
        <begin position="65"/>
        <end position="94"/>
    </location>
</feature>
<comment type="caution">
    <text evidence="7">The sequence shown here is derived from an EMBL/GenBank/DDBJ whole genome shotgun (WGS) entry which is preliminary data.</text>
</comment>
<dbReference type="GO" id="GO:0008270">
    <property type="term" value="F:zinc ion binding"/>
    <property type="evidence" value="ECO:0007669"/>
    <property type="project" value="UniProtKB-KW"/>
</dbReference>
<feature type="domain" description="C2H2-type" evidence="6">
    <location>
        <begin position="326"/>
        <end position="354"/>
    </location>
</feature>
<proteinExistence type="predicted"/>